<feature type="region of interest" description="Disordered" evidence="1">
    <location>
        <begin position="31"/>
        <end position="82"/>
    </location>
</feature>
<feature type="region of interest" description="Disordered" evidence="1">
    <location>
        <begin position="349"/>
        <end position="375"/>
    </location>
</feature>
<name>A0AAJ6CHQ1_9BASI</name>
<feature type="region of interest" description="Disordered" evidence="1">
    <location>
        <begin position="124"/>
        <end position="320"/>
    </location>
</feature>
<feature type="compositionally biased region" description="Polar residues" evidence="1">
    <location>
        <begin position="280"/>
        <end position="291"/>
    </location>
</feature>
<gene>
    <name evidence="2" type="ORF">MYAM1_002856</name>
</gene>
<sequence>MDPWASPWGDEVDDVPSGSLQRIDVKPVTPVIPLDHDVPWSGVTDQEKDGSLGGWGTQPGLERRSPVVQDSGGAAGHGLETVTEPLERIQLSKPDQIDLDSNLAHLATEAVTIESNVWGSGETLQDHIWDRNQPADDESDQPQRESSDSGENHRDDRPAGQFSQALDDRQVSGTRGKHLDDLPTKANYDASQSNVSASTSTEIHPSQTENTSAISKLGAVVSNWRRRPTDAPATAQPTQREPDPGWKRVAAPTASTTRRFGNWLGRNPQPDSQPQRKDTASPSAWSSWRRTPQSQSPAQSAPVSPKPKKETRKPPLPPAAALSEVDLSWLDKEITDTPPLNSALEVFNTYADHSPPNPTFISPSTRPSVPQIEHDSPMYQDEFSCRYEERYDATIDQPNQLFTDDEESDDQGASQPVNTHISQHPPSASIHQESDDWSEFLSCEPTKPKQTSTSNADDLWSVFETKPIHCAQAAQQANKLNLTNPTLQSKKPIRPLNPPPPPARVSSSESHRSTVRSSKGASLPSSNTPTPLASRVSSAQHSHQTKPGMGNPTTNANANTNSQDYLSRADLTFFESL</sequence>
<proteinExistence type="predicted"/>
<feature type="compositionally biased region" description="Basic and acidic residues" evidence="1">
    <location>
        <begin position="124"/>
        <end position="134"/>
    </location>
</feature>
<protein>
    <submittedName>
        <fullName evidence="2">Uncharacterized protein</fullName>
    </submittedName>
</protein>
<feature type="region of interest" description="Disordered" evidence="1">
    <location>
        <begin position="483"/>
        <end position="567"/>
    </location>
</feature>
<evidence type="ECO:0000256" key="1">
    <source>
        <dbReference type="SAM" id="MobiDB-lite"/>
    </source>
</evidence>
<feature type="compositionally biased region" description="Polar residues" evidence="1">
    <location>
        <begin position="411"/>
        <end position="431"/>
    </location>
</feature>
<feature type="region of interest" description="Disordered" evidence="1">
    <location>
        <begin position="396"/>
        <end position="454"/>
    </location>
</feature>
<evidence type="ECO:0000313" key="3">
    <source>
        <dbReference type="Proteomes" id="UP001219567"/>
    </source>
</evidence>
<dbReference type="Proteomes" id="UP001219567">
    <property type="component" value="Chromosome 4"/>
</dbReference>
<dbReference type="AlphaFoldDB" id="A0AAJ6CHQ1"/>
<feature type="compositionally biased region" description="Polar residues" evidence="1">
    <location>
        <begin position="359"/>
        <end position="368"/>
    </location>
</feature>
<keyword evidence="3" id="KW-1185">Reference proteome</keyword>
<feature type="compositionally biased region" description="Low complexity" evidence="1">
    <location>
        <begin position="551"/>
        <end position="561"/>
    </location>
</feature>
<feature type="compositionally biased region" description="Polar residues" evidence="1">
    <location>
        <begin position="189"/>
        <end position="214"/>
    </location>
</feature>
<organism evidence="2 3">
    <name type="scientific">Malassezia yamatoensis</name>
    <dbReference type="NCBI Taxonomy" id="253288"/>
    <lineage>
        <taxon>Eukaryota</taxon>
        <taxon>Fungi</taxon>
        <taxon>Dikarya</taxon>
        <taxon>Basidiomycota</taxon>
        <taxon>Ustilaginomycotina</taxon>
        <taxon>Malasseziomycetes</taxon>
        <taxon>Malasseziales</taxon>
        <taxon>Malasseziaceae</taxon>
        <taxon>Malassezia</taxon>
    </lineage>
</organism>
<evidence type="ECO:0000313" key="2">
    <source>
        <dbReference type="EMBL" id="WFD00110.1"/>
    </source>
</evidence>
<feature type="compositionally biased region" description="Polar residues" evidence="1">
    <location>
        <begin position="519"/>
        <end position="542"/>
    </location>
</feature>
<accession>A0AAJ6CHQ1</accession>
<feature type="compositionally biased region" description="Basic and acidic residues" evidence="1">
    <location>
        <begin position="141"/>
        <end position="158"/>
    </location>
</feature>
<dbReference type="EMBL" id="CP119946">
    <property type="protein sequence ID" value="WFD00110.1"/>
    <property type="molecule type" value="Genomic_DNA"/>
</dbReference>
<reference evidence="2 3" key="1">
    <citation type="submission" date="2023-03" db="EMBL/GenBank/DDBJ databases">
        <title>Mating type loci evolution in Malassezia.</title>
        <authorList>
            <person name="Coelho M.A."/>
        </authorList>
    </citation>
    <scope>NUCLEOTIDE SEQUENCE [LARGE SCALE GENOMIC DNA]</scope>
    <source>
        <strain evidence="2 3">CBS 9725</strain>
    </source>
</reference>
<feature type="compositionally biased region" description="Low complexity" evidence="1">
    <location>
        <begin position="292"/>
        <end position="303"/>
    </location>
</feature>